<evidence type="ECO:0000313" key="2">
    <source>
        <dbReference type="Proteomes" id="UP001165064"/>
    </source>
</evidence>
<protein>
    <submittedName>
        <fullName evidence="1">Unnamed protein product</fullName>
    </submittedName>
</protein>
<keyword evidence="2" id="KW-1185">Reference proteome</keyword>
<comment type="caution">
    <text evidence="1">The sequence shown here is derived from an EMBL/GenBank/DDBJ whole genome shotgun (WGS) entry which is preliminary data.</text>
</comment>
<sequence length="163" mass="18812">MSERIEGGTTRADGSVRRVVRIRQGFQRQEDIQRYNVRDRIKARREKEATTSNEKLQTTTPTKIQNRNIDDKSSSNKNTSEDIDSLASKVSMLDFSPKVVNDEPSTNQPKLTPLPQDKNLDVSKNKRTNQPRGQNNGRRKYTKQKKYSLAELESRMEMEVGNR</sequence>
<dbReference type="EMBL" id="BSXS01002510">
    <property type="protein sequence ID" value="GME79252.1"/>
    <property type="molecule type" value="Genomic_DNA"/>
</dbReference>
<name>A0ACB5T1F0_AMBMO</name>
<gene>
    <name evidence="1" type="ORF">Amon02_000384700</name>
</gene>
<accession>A0ACB5T1F0</accession>
<dbReference type="Proteomes" id="UP001165064">
    <property type="component" value="Unassembled WGS sequence"/>
</dbReference>
<organism evidence="1 2">
    <name type="scientific">Ambrosiozyma monospora</name>
    <name type="common">Yeast</name>
    <name type="synonym">Endomycopsis monosporus</name>
    <dbReference type="NCBI Taxonomy" id="43982"/>
    <lineage>
        <taxon>Eukaryota</taxon>
        <taxon>Fungi</taxon>
        <taxon>Dikarya</taxon>
        <taxon>Ascomycota</taxon>
        <taxon>Saccharomycotina</taxon>
        <taxon>Pichiomycetes</taxon>
        <taxon>Pichiales</taxon>
        <taxon>Pichiaceae</taxon>
        <taxon>Ambrosiozyma</taxon>
    </lineage>
</organism>
<proteinExistence type="predicted"/>
<evidence type="ECO:0000313" key="1">
    <source>
        <dbReference type="EMBL" id="GME79252.1"/>
    </source>
</evidence>
<reference evidence="1" key="1">
    <citation type="submission" date="2023-04" db="EMBL/GenBank/DDBJ databases">
        <title>Ambrosiozyma monospora NBRC 10751.</title>
        <authorList>
            <person name="Ichikawa N."/>
            <person name="Sato H."/>
            <person name="Tonouchi N."/>
        </authorList>
    </citation>
    <scope>NUCLEOTIDE SEQUENCE</scope>
    <source>
        <strain evidence="1">NBRC 10751</strain>
    </source>
</reference>